<dbReference type="Proteomes" id="UP000005291">
    <property type="component" value="Unassembled WGS sequence"/>
</dbReference>
<name>I4HPT7_MICAE</name>
<dbReference type="AlphaFoldDB" id="I4HPT7"/>
<dbReference type="EMBL" id="CAIN01000151">
    <property type="protein sequence ID" value="CCI24061.1"/>
    <property type="molecule type" value="Genomic_DNA"/>
</dbReference>
<evidence type="ECO:0000313" key="1">
    <source>
        <dbReference type="EMBL" id="CCI24061.1"/>
    </source>
</evidence>
<reference evidence="1 2" key="1">
    <citation type="submission" date="2012-04" db="EMBL/GenBank/DDBJ databases">
        <authorList>
            <person name="Genoscope - CEA"/>
        </authorList>
    </citation>
    <scope>NUCLEOTIDE SEQUENCE [LARGE SCALE GENOMIC DNA]</scope>
    <source>
        <strain evidence="1 2">9808</strain>
    </source>
</reference>
<accession>I4HPT7</accession>
<sequence length="53" mass="6204">MSMRKSYIICHLSCWATIDQIGQAYPKPNRYLLTLRDFLTTLVGNILYIDTHD</sequence>
<proteinExistence type="predicted"/>
<dbReference type="HOGENOM" id="CLU_3063426_0_0_3"/>
<gene>
    <name evidence="1" type="ORF">MICAG_2340018</name>
</gene>
<protein>
    <submittedName>
        <fullName evidence="1">Uncharacterized protein</fullName>
    </submittedName>
</protein>
<comment type="caution">
    <text evidence="1">The sequence shown here is derived from an EMBL/GenBank/DDBJ whole genome shotgun (WGS) entry which is preliminary data.</text>
</comment>
<evidence type="ECO:0000313" key="2">
    <source>
        <dbReference type="Proteomes" id="UP000005291"/>
    </source>
</evidence>
<organism evidence="1 2">
    <name type="scientific">Microcystis aeruginosa PCC 9808</name>
    <dbReference type="NCBI Taxonomy" id="1160284"/>
    <lineage>
        <taxon>Bacteria</taxon>
        <taxon>Bacillati</taxon>
        <taxon>Cyanobacteriota</taxon>
        <taxon>Cyanophyceae</taxon>
        <taxon>Oscillatoriophycideae</taxon>
        <taxon>Chroococcales</taxon>
        <taxon>Microcystaceae</taxon>
        <taxon>Microcystis</taxon>
    </lineage>
</organism>